<accession>A0A1U7I4L3</accession>
<sequence>MIPEHSPQLLALDNLSKEQKLLLIQALQSSLAQTSSLIQPTTSIELPKTNGHSSQVINLYVQMPSVTQNANPIIETKATAHSDADSNSSNQEKAPPQLDGFEAFLICILIFFVGSFGILHFAIKR</sequence>
<gene>
    <name evidence="3" type="ORF">NIES2119_29560</name>
</gene>
<keyword evidence="2" id="KW-0472">Membrane</keyword>
<dbReference type="RefSeq" id="WP_073597068.1">
    <property type="nucleotide sequence ID" value="NZ_MRCE01000054.1"/>
</dbReference>
<keyword evidence="2" id="KW-0812">Transmembrane</keyword>
<evidence type="ECO:0000256" key="1">
    <source>
        <dbReference type="SAM" id="MobiDB-lite"/>
    </source>
</evidence>
<reference evidence="3 4" key="1">
    <citation type="submission" date="2016-11" db="EMBL/GenBank/DDBJ databases">
        <title>Draft Genome Sequences of Nine Cyanobacterial Strains from Diverse Habitats.</title>
        <authorList>
            <person name="Zhu T."/>
            <person name="Hou S."/>
            <person name="Lu X."/>
            <person name="Hess W.R."/>
        </authorList>
    </citation>
    <scope>NUCLEOTIDE SEQUENCE [LARGE SCALE GENOMIC DNA]</scope>
    <source>
        <strain evidence="3 4">IAM M-71</strain>
    </source>
</reference>
<organism evidence="3 4">
    <name type="scientific">[Phormidium ambiguum] IAM M-71</name>
    <dbReference type="NCBI Taxonomy" id="454136"/>
    <lineage>
        <taxon>Bacteria</taxon>
        <taxon>Bacillati</taxon>
        <taxon>Cyanobacteriota</taxon>
        <taxon>Cyanophyceae</taxon>
        <taxon>Oscillatoriophycideae</taxon>
        <taxon>Aerosakkonematales</taxon>
        <taxon>Aerosakkonemataceae</taxon>
        <taxon>Floridanema</taxon>
    </lineage>
</organism>
<dbReference type="Proteomes" id="UP000185860">
    <property type="component" value="Unassembled WGS sequence"/>
</dbReference>
<protein>
    <submittedName>
        <fullName evidence="3">Uncharacterized protein</fullName>
    </submittedName>
</protein>
<dbReference type="STRING" id="454136.NIES2119_29560"/>
<comment type="caution">
    <text evidence="3">The sequence shown here is derived from an EMBL/GenBank/DDBJ whole genome shotgun (WGS) entry which is preliminary data.</text>
</comment>
<evidence type="ECO:0000313" key="3">
    <source>
        <dbReference type="EMBL" id="OKH31118.1"/>
    </source>
</evidence>
<proteinExistence type="predicted"/>
<dbReference type="EMBL" id="MRCE01000054">
    <property type="protein sequence ID" value="OKH31118.1"/>
    <property type="molecule type" value="Genomic_DNA"/>
</dbReference>
<evidence type="ECO:0000313" key="4">
    <source>
        <dbReference type="Proteomes" id="UP000185860"/>
    </source>
</evidence>
<evidence type="ECO:0000256" key="2">
    <source>
        <dbReference type="SAM" id="Phobius"/>
    </source>
</evidence>
<keyword evidence="2" id="KW-1133">Transmembrane helix</keyword>
<feature type="transmembrane region" description="Helical" evidence="2">
    <location>
        <begin position="103"/>
        <end position="123"/>
    </location>
</feature>
<dbReference type="AlphaFoldDB" id="A0A1U7I4L3"/>
<name>A0A1U7I4L3_9CYAN</name>
<feature type="region of interest" description="Disordered" evidence="1">
    <location>
        <begin position="72"/>
        <end position="94"/>
    </location>
</feature>